<evidence type="ECO:0000256" key="6">
    <source>
        <dbReference type="ARBA" id="ARBA00023157"/>
    </source>
</evidence>
<evidence type="ECO:0000256" key="4">
    <source>
        <dbReference type="ARBA" id="ARBA00022827"/>
    </source>
</evidence>
<organism evidence="9">
    <name type="scientific">viral metagenome</name>
    <dbReference type="NCBI Taxonomy" id="1070528"/>
    <lineage>
        <taxon>unclassified sequences</taxon>
        <taxon>metagenomes</taxon>
        <taxon>organismal metagenomes</taxon>
    </lineage>
</organism>
<sequence>MTTKTNTTTLDSNVDVWGPHYWFVLLTMATSYPKNPNDVTKKKYYEFIQNLPLFMPSSAIGNNFSKLLDAFPVTPYLDSRDSFIKWVHFIHNRINVSLNKEEISLHSALEIYYNNYKPKHVVAREKYKHWQKVVFVIIVMLFLGFIKYNTSKSN</sequence>
<keyword evidence="7" id="KW-1133">Transmembrane helix</keyword>
<keyword evidence="5" id="KW-0560">Oxidoreductase</keyword>
<dbReference type="Pfam" id="PF04777">
    <property type="entry name" value="Evr1_Alr"/>
    <property type="match status" value="1"/>
</dbReference>
<protein>
    <recommendedName>
        <fullName evidence="2">thiol oxidase</fullName>
        <ecNumber evidence="2">1.8.3.2</ecNumber>
    </recommendedName>
</protein>
<accession>A0A6C0EYX1</accession>
<reference evidence="9" key="1">
    <citation type="journal article" date="2020" name="Nature">
        <title>Giant virus diversity and host interactions through global metagenomics.</title>
        <authorList>
            <person name="Schulz F."/>
            <person name="Roux S."/>
            <person name="Paez-Espino D."/>
            <person name="Jungbluth S."/>
            <person name="Walsh D.A."/>
            <person name="Denef V.J."/>
            <person name="McMahon K.D."/>
            <person name="Konstantinidis K.T."/>
            <person name="Eloe-Fadrosh E.A."/>
            <person name="Kyrpides N.C."/>
            <person name="Woyke T."/>
        </authorList>
    </citation>
    <scope>NUCLEOTIDE SEQUENCE</scope>
    <source>
        <strain evidence="9">GVMAG-M-3300009163-63</strain>
    </source>
</reference>
<dbReference type="GO" id="GO:0016971">
    <property type="term" value="F:flavin-dependent sulfhydryl oxidase activity"/>
    <property type="evidence" value="ECO:0007669"/>
    <property type="project" value="InterPro"/>
</dbReference>
<comment type="cofactor">
    <cofactor evidence="1">
        <name>FAD</name>
        <dbReference type="ChEBI" id="CHEBI:57692"/>
    </cofactor>
</comment>
<dbReference type="PANTHER" id="PTHR12645">
    <property type="entry name" value="ALR/ERV"/>
    <property type="match status" value="1"/>
</dbReference>
<dbReference type="GO" id="GO:0005739">
    <property type="term" value="C:mitochondrion"/>
    <property type="evidence" value="ECO:0007669"/>
    <property type="project" value="TreeGrafter"/>
</dbReference>
<keyword evidence="3" id="KW-0285">Flavoprotein</keyword>
<dbReference type="EC" id="1.8.3.2" evidence="2"/>
<dbReference type="GO" id="GO:0050660">
    <property type="term" value="F:flavin adenine dinucleotide binding"/>
    <property type="evidence" value="ECO:0007669"/>
    <property type="project" value="TreeGrafter"/>
</dbReference>
<evidence type="ECO:0000256" key="5">
    <source>
        <dbReference type="ARBA" id="ARBA00023002"/>
    </source>
</evidence>
<evidence type="ECO:0000313" key="9">
    <source>
        <dbReference type="EMBL" id="QHT34396.1"/>
    </source>
</evidence>
<feature type="domain" description="ERV/ALR sulfhydryl oxidase" evidence="8">
    <location>
        <begin position="8"/>
        <end position="112"/>
    </location>
</feature>
<evidence type="ECO:0000256" key="1">
    <source>
        <dbReference type="ARBA" id="ARBA00001974"/>
    </source>
</evidence>
<dbReference type="EMBL" id="MN738999">
    <property type="protein sequence ID" value="QHT34396.1"/>
    <property type="molecule type" value="Genomic_DNA"/>
</dbReference>
<evidence type="ECO:0000256" key="7">
    <source>
        <dbReference type="SAM" id="Phobius"/>
    </source>
</evidence>
<dbReference type="SUPFAM" id="SSF69000">
    <property type="entry name" value="FAD-dependent thiol oxidase"/>
    <property type="match status" value="1"/>
</dbReference>
<dbReference type="Gene3D" id="1.20.120.310">
    <property type="entry name" value="ERV/ALR sulfhydryl oxidase domain"/>
    <property type="match status" value="1"/>
</dbReference>
<keyword evidence="7" id="KW-0812">Transmembrane</keyword>
<keyword evidence="7" id="KW-0472">Membrane</keyword>
<proteinExistence type="predicted"/>
<dbReference type="InterPro" id="IPR039799">
    <property type="entry name" value="ALR/ERV"/>
</dbReference>
<dbReference type="InterPro" id="IPR036774">
    <property type="entry name" value="ERV/ALR_sulphydryl_oxid_sf"/>
</dbReference>
<keyword evidence="6" id="KW-1015">Disulfide bond</keyword>
<name>A0A6C0EYX1_9ZZZZ</name>
<evidence type="ECO:0000256" key="3">
    <source>
        <dbReference type="ARBA" id="ARBA00022630"/>
    </source>
</evidence>
<dbReference type="InterPro" id="IPR017905">
    <property type="entry name" value="ERV/ALR_sulphydryl_oxidase"/>
</dbReference>
<dbReference type="PROSITE" id="PS51324">
    <property type="entry name" value="ERV_ALR"/>
    <property type="match status" value="1"/>
</dbReference>
<dbReference type="PANTHER" id="PTHR12645:SF0">
    <property type="entry name" value="FAD-LINKED SULFHYDRYL OXIDASE ALR"/>
    <property type="match status" value="1"/>
</dbReference>
<evidence type="ECO:0000259" key="8">
    <source>
        <dbReference type="PROSITE" id="PS51324"/>
    </source>
</evidence>
<feature type="transmembrane region" description="Helical" evidence="7">
    <location>
        <begin position="133"/>
        <end position="150"/>
    </location>
</feature>
<evidence type="ECO:0000256" key="2">
    <source>
        <dbReference type="ARBA" id="ARBA00012512"/>
    </source>
</evidence>
<dbReference type="AlphaFoldDB" id="A0A6C0EYX1"/>
<keyword evidence="4" id="KW-0274">FAD</keyword>